<feature type="short sequence motif" description="TonB box" evidence="11">
    <location>
        <begin position="38"/>
        <end position="44"/>
    </location>
</feature>
<dbReference type="Proteomes" id="UP000186553">
    <property type="component" value="Unassembled WGS sequence"/>
</dbReference>
<organism evidence="16 17">
    <name type="scientific">Acinetobacter celticus</name>
    <dbReference type="NCBI Taxonomy" id="1891224"/>
    <lineage>
        <taxon>Bacteria</taxon>
        <taxon>Pseudomonadati</taxon>
        <taxon>Pseudomonadota</taxon>
        <taxon>Gammaproteobacteria</taxon>
        <taxon>Moraxellales</taxon>
        <taxon>Moraxellaceae</taxon>
        <taxon>Acinetobacter</taxon>
    </lineage>
</organism>
<dbReference type="InterPro" id="IPR012910">
    <property type="entry name" value="Plug_dom"/>
</dbReference>
<evidence type="ECO:0000256" key="8">
    <source>
        <dbReference type="ARBA" id="ARBA00023136"/>
    </source>
</evidence>
<dbReference type="InterPro" id="IPR039426">
    <property type="entry name" value="TonB-dep_rcpt-like"/>
</dbReference>
<dbReference type="EMBL" id="MBDL01000002">
    <property type="protein sequence ID" value="ODA14181.1"/>
    <property type="molecule type" value="Genomic_DNA"/>
</dbReference>
<sequence length="621" mass="68110">MSTLFKPTALVGAIAIAMGFSTVTHAEKQTSVKTSLETIVVTASRSEEKIKDVPARITIIEPIVLQQSPIAELPHLLMADASINMVQSGGFGQTASIFIRGTNSEHALILRDGARLNTASTGAANLAFLDTTDIKQIEVLKGPASVLYGTDAIGGVVQIISKTPEKTGAFVTAEMGEQNTYKTVVGADLKENGVYAQIRGQRLETDGSKVTDLKGTNIDTASYDQRGYSAKFGIDKQNYAASIDYSINEGTSQYDAYLNNGSLISQDFENEIINARGRINLNDAVELNARLSQFKDQLDQKKSPDFVHSTTQEAEANVKWKFTPHQNVLVGITHQQLDGDVLSYGSPYNEKVDSTGYFVQHQYQNNGLNTQLGVRVEDNEKYGTHTVAQGGIRYQLLPLTSVYANIGTAFKAPTLNDMYGFGGNPNLHPEESISYEIGIDQKLNHNISTGLSAYYTKVDNLIESKCVAVCNGDWITTFPVYQNININKASMRGGEFYAKWQQDDLFLKTGFNYVKAMNEDTDKELDRRPRRSLTVTTGLQNEVYGISASFSAKSKAQDYKQTTPGYATVDLNGYWNINPNVKVFANVENVGDVQYKTASYNPGIYYVDGGRLASAGVTFKY</sequence>
<dbReference type="STRING" id="1891224.BBP83_13935"/>
<proteinExistence type="inferred from homology"/>
<evidence type="ECO:0000256" key="2">
    <source>
        <dbReference type="ARBA" id="ARBA00022448"/>
    </source>
</evidence>
<evidence type="ECO:0000313" key="16">
    <source>
        <dbReference type="EMBL" id="ODA14181.1"/>
    </source>
</evidence>
<evidence type="ECO:0000256" key="3">
    <source>
        <dbReference type="ARBA" id="ARBA00022452"/>
    </source>
</evidence>
<dbReference type="GO" id="GO:0015889">
    <property type="term" value="P:cobalamin transport"/>
    <property type="evidence" value="ECO:0007669"/>
    <property type="project" value="TreeGrafter"/>
</dbReference>
<keyword evidence="2 10" id="KW-0813">Transport</keyword>
<dbReference type="CDD" id="cd01347">
    <property type="entry name" value="ligand_gated_channel"/>
    <property type="match status" value="1"/>
</dbReference>
<evidence type="ECO:0000256" key="5">
    <source>
        <dbReference type="ARBA" id="ARBA00022729"/>
    </source>
</evidence>
<keyword evidence="3 10" id="KW-1134">Transmembrane beta strand</keyword>
<keyword evidence="8 10" id="KW-0472">Membrane</keyword>
<evidence type="ECO:0000256" key="11">
    <source>
        <dbReference type="PROSITE-ProRule" id="PRU10143"/>
    </source>
</evidence>
<comment type="subcellular location">
    <subcellularLocation>
        <location evidence="1 10">Cell outer membrane</location>
        <topology evidence="1 10">Multi-pass membrane protein</topology>
    </subcellularLocation>
</comment>
<keyword evidence="4 10" id="KW-0812">Transmembrane</keyword>
<evidence type="ECO:0000256" key="1">
    <source>
        <dbReference type="ARBA" id="ARBA00004571"/>
    </source>
</evidence>
<name>A0A1C3CZI7_9GAMM</name>
<feature type="chain" id="PRO_5008671790" evidence="13">
    <location>
        <begin position="27"/>
        <end position="621"/>
    </location>
</feature>
<evidence type="ECO:0000256" key="10">
    <source>
        <dbReference type="PROSITE-ProRule" id="PRU01360"/>
    </source>
</evidence>
<keyword evidence="7 11" id="KW-0798">TonB box</keyword>
<feature type="signal peptide" evidence="13">
    <location>
        <begin position="1"/>
        <end position="26"/>
    </location>
</feature>
<dbReference type="PROSITE" id="PS00430">
    <property type="entry name" value="TONB_DEPENDENT_REC_1"/>
    <property type="match status" value="1"/>
</dbReference>
<evidence type="ECO:0000256" key="13">
    <source>
        <dbReference type="SAM" id="SignalP"/>
    </source>
</evidence>
<feature type="domain" description="TonB-dependent receptor plug" evidence="15">
    <location>
        <begin position="50"/>
        <end position="156"/>
    </location>
</feature>
<dbReference type="InterPro" id="IPR037066">
    <property type="entry name" value="Plug_dom_sf"/>
</dbReference>
<dbReference type="PANTHER" id="PTHR30069:SF53">
    <property type="entry name" value="COLICIN I RECEPTOR-RELATED"/>
    <property type="match status" value="1"/>
</dbReference>
<keyword evidence="9 10" id="KW-0998">Cell outer membrane</keyword>
<dbReference type="SUPFAM" id="SSF56935">
    <property type="entry name" value="Porins"/>
    <property type="match status" value="1"/>
</dbReference>
<dbReference type="PANTHER" id="PTHR30069">
    <property type="entry name" value="TONB-DEPENDENT OUTER MEMBRANE RECEPTOR"/>
    <property type="match status" value="1"/>
</dbReference>
<keyword evidence="6" id="KW-0406">Ion transport</keyword>
<dbReference type="GO" id="GO:0009279">
    <property type="term" value="C:cell outer membrane"/>
    <property type="evidence" value="ECO:0007669"/>
    <property type="project" value="UniProtKB-SubCell"/>
</dbReference>
<feature type="domain" description="TonB-dependent receptor-like beta-barrel" evidence="14">
    <location>
        <begin position="216"/>
        <end position="590"/>
    </location>
</feature>
<dbReference type="Pfam" id="PF00593">
    <property type="entry name" value="TonB_dep_Rec_b-barrel"/>
    <property type="match status" value="1"/>
</dbReference>
<dbReference type="InterPro" id="IPR036942">
    <property type="entry name" value="Beta-barrel_TonB_sf"/>
</dbReference>
<dbReference type="RefSeq" id="WP_068885993.1">
    <property type="nucleotide sequence ID" value="NZ_CBCRUU010000013.1"/>
</dbReference>
<dbReference type="OrthoDB" id="9764669at2"/>
<dbReference type="InterPro" id="IPR000531">
    <property type="entry name" value="Beta-barrel_TonB"/>
</dbReference>
<evidence type="ECO:0000259" key="14">
    <source>
        <dbReference type="Pfam" id="PF00593"/>
    </source>
</evidence>
<comment type="similarity">
    <text evidence="10 12">Belongs to the TonB-dependent receptor family.</text>
</comment>
<evidence type="ECO:0000256" key="4">
    <source>
        <dbReference type="ARBA" id="ARBA00022692"/>
    </source>
</evidence>
<dbReference type="Gene3D" id="2.170.130.10">
    <property type="entry name" value="TonB-dependent receptor, plug domain"/>
    <property type="match status" value="1"/>
</dbReference>
<dbReference type="PROSITE" id="PS52016">
    <property type="entry name" value="TONB_DEPENDENT_REC_3"/>
    <property type="match status" value="1"/>
</dbReference>
<dbReference type="GO" id="GO:0006811">
    <property type="term" value="P:monoatomic ion transport"/>
    <property type="evidence" value="ECO:0007669"/>
    <property type="project" value="UniProtKB-KW"/>
</dbReference>
<evidence type="ECO:0000256" key="9">
    <source>
        <dbReference type="ARBA" id="ARBA00023237"/>
    </source>
</evidence>
<accession>A0A1C3CZI7</accession>
<protein>
    <submittedName>
        <fullName evidence="16">Ligand-gated channel protein</fullName>
    </submittedName>
</protein>
<evidence type="ECO:0000259" key="15">
    <source>
        <dbReference type="Pfam" id="PF07715"/>
    </source>
</evidence>
<keyword evidence="5 13" id="KW-0732">Signal</keyword>
<dbReference type="Pfam" id="PF07715">
    <property type="entry name" value="Plug"/>
    <property type="match status" value="1"/>
</dbReference>
<dbReference type="InterPro" id="IPR010916">
    <property type="entry name" value="TonB_box_CS"/>
</dbReference>
<gene>
    <name evidence="16" type="ORF">BBP83_13935</name>
</gene>
<evidence type="ECO:0000313" key="17">
    <source>
        <dbReference type="Proteomes" id="UP000186553"/>
    </source>
</evidence>
<evidence type="ECO:0000256" key="6">
    <source>
        <dbReference type="ARBA" id="ARBA00023065"/>
    </source>
</evidence>
<keyword evidence="17" id="KW-1185">Reference proteome</keyword>
<reference evidence="16 17" key="1">
    <citation type="submission" date="2016-07" db="EMBL/GenBank/DDBJ databases">
        <title>Acinetobacter sp. ANC 4603.</title>
        <authorList>
            <person name="Radolfova-Krizova L."/>
            <person name="Nemec A."/>
        </authorList>
    </citation>
    <scope>NUCLEOTIDE SEQUENCE [LARGE SCALE GENOMIC DNA]</scope>
    <source>
        <strain evidence="16 17">ANC 4603</strain>
    </source>
</reference>
<evidence type="ECO:0000256" key="12">
    <source>
        <dbReference type="RuleBase" id="RU003357"/>
    </source>
</evidence>
<dbReference type="Gene3D" id="2.40.170.20">
    <property type="entry name" value="TonB-dependent receptor, beta-barrel domain"/>
    <property type="match status" value="1"/>
</dbReference>
<comment type="caution">
    <text evidence="16">The sequence shown here is derived from an EMBL/GenBank/DDBJ whole genome shotgun (WGS) entry which is preliminary data.</text>
</comment>
<dbReference type="AlphaFoldDB" id="A0A1C3CZI7"/>
<evidence type="ECO:0000256" key="7">
    <source>
        <dbReference type="ARBA" id="ARBA00023077"/>
    </source>
</evidence>